<feature type="compositionally biased region" description="Basic residues" evidence="1">
    <location>
        <begin position="110"/>
        <end position="121"/>
    </location>
</feature>
<keyword evidence="3" id="KW-1185">Reference proteome</keyword>
<organism evidence="2 3">
    <name type="scientific">Elysia crispata</name>
    <name type="common">lettuce slug</name>
    <dbReference type="NCBI Taxonomy" id="231223"/>
    <lineage>
        <taxon>Eukaryota</taxon>
        <taxon>Metazoa</taxon>
        <taxon>Spiralia</taxon>
        <taxon>Lophotrochozoa</taxon>
        <taxon>Mollusca</taxon>
        <taxon>Gastropoda</taxon>
        <taxon>Heterobranchia</taxon>
        <taxon>Euthyneura</taxon>
        <taxon>Panpulmonata</taxon>
        <taxon>Sacoglossa</taxon>
        <taxon>Placobranchoidea</taxon>
        <taxon>Plakobranchidae</taxon>
        <taxon>Elysia</taxon>
    </lineage>
</organism>
<evidence type="ECO:0000313" key="2">
    <source>
        <dbReference type="EMBL" id="KAK3734089.1"/>
    </source>
</evidence>
<accession>A0AAE1CT02</accession>
<dbReference type="AlphaFoldDB" id="A0AAE1CT02"/>
<evidence type="ECO:0000256" key="1">
    <source>
        <dbReference type="SAM" id="MobiDB-lite"/>
    </source>
</evidence>
<dbReference type="EMBL" id="JAWDGP010006861">
    <property type="protein sequence ID" value="KAK3734089.1"/>
    <property type="molecule type" value="Genomic_DNA"/>
</dbReference>
<dbReference type="Proteomes" id="UP001283361">
    <property type="component" value="Unassembled WGS sequence"/>
</dbReference>
<name>A0AAE1CT02_9GAST</name>
<gene>
    <name evidence="2" type="ORF">RRG08_000005</name>
</gene>
<feature type="region of interest" description="Disordered" evidence="1">
    <location>
        <begin position="101"/>
        <end position="127"/>
    </location>
</feature>
<evidence type="ECO:0000313" key="3">
    <source>
        <dbReference type="Proteomes" id="UP001283361"/>
    </source>
</evidence>
<protein>
    <submittedName>
        <fullName evidence="2">Uncharacterized protein</fullName>
    </submittedName>
</protein>
<proteinExistence type="predicted"/>
<sequence length="127" mass="13942">MPHFESDTSGSLICLTFLNETGTERVTWVRASRQFPSCPLFNVCDTQSEILSVSPSFLRHLHSLIFFEPSPQTIAVIVSFPVWTCSVPSGGDGQEIGTTVLAGSLNQKRPGGRKKSKKGKWKMGSVR</sequence>
<reference evidence="2" key="1">
    <citation type="journal article" date="2023" name="G3 (Bethesda)">
        <title>A reference genome for the long-term kleptoplast-retaining sea slug Elysia crispata morphotype clarki.</title>
        <authorList>
            <person name="Eastman K.E."/>
            <person name="Pendleton A.L."/>
            <person name="Shaikh M.A."/>
            <person name="Suttiyut T."/>
            <person name="Ogas R."/>
            <person name="Tomko P."/>
            <person name="Gavelis G."/>
            <person name="Widhalm J.R."/>
            <person name="Wisecaver J.H."/>
        </authorList>
    </citation>
    <scope>NUCLEOTIDE SEQUENCE</scope>
    <source>
        <strain evidence="2">ECLA1</strain>
    </source>
</reference>
<comment type="caution">
    <text evidence="2">The sequence shown here is derived from an EMBL/GenBank/DDBJ whole genome shotgun (WGS) entry which is preliminary data.</text>
</comment>